<gene>
    <name evidence="15" type="ORF">SAMN04487936_11488</name>
</gene>
<evidence type="ECO:0000313" key="15">
    <source>
        <dbReference type="EMBL" id="SFK46083.1"/>
    </source>
</evidence>
<keyword evidence="6 12" id="KW-0285">Flavoprotein</keyword>
<dbReference type="SUPFAM" id="SSF51905">
    <property type="entry name" value="FAD/NAD(P)-binding domain"/>
    <property type="match status" value="1"/>
</dbReference>
<evidence type="ECO:0000259" key="13">
    <source>
        <dbReference type="Pfam" id="PF00890"/>
    </source>
</evidence>
<dbReference type="InterPro" id="IPR027477">
    <property type="entry name" value="Succ_DH/fumarate_Rdtase_cat_sf"/>
</dbReference>
<dbReference type="InterPro" id="IPR003953">
    <property type="entry name" value="FAD-dep_OxRdtase_2_FAD-bd"/>
</dbReference>
<evidence type="ECO:0000259" key="14">
    <source>
        <dbReference type="Pfam" id="PF02910"/>
    </source>
</evidence>
<dbReference type="NCBIfam" id="NF005978">
    <property type="entry name" value="PRK08071.1"/>
    <property type="match status" value="1"/>
</dbReference>
<keyword evidence="9 12" id="KW-0560">Oxidoreductase</keyword>
<dbReference type="NCBIfam" id="TIGR00551">
    <property type="entry name" value="nadB"/>
    <property type="match status" value="1"/>
</dbReference>
<evidence type="ECO:0000256" key="4">
    <source>
        <dbReference type="ARBA" id="ARBA00012173"/>
    </source>
</evidence>
<dbReference type="AlphaFoldDB" id="A0A1I3ZQ20"/>
<evidence type="ECO:0000256" key="2">
    <source>
        <dbReference type="ARBA" id="ARBA00004950"/>
    </source>
</evidence>
<dbReference type="GO" id="GO:0033765">
    <property type="term" value="F:steroid dehydrogenase activity, acting on the CH-CH group of donors"/>
    <property type="evidence" value="ECO:0007669"/>
    <property type="project" value="UniProtKB-ARBA"/>
</dbReference>
<protein>
    <recommendedName>
        <fullName evidence="5 11">L-aspartate oxidase</fullName>
        <ecNumber evidence="4 11">1.4.3.16</ecNumber>
    </recommendedName>
</protein>
<keyword evidence="16" id="KW-1185">Reference proteome</keyword>
<dbReference type="RefSeq" id="WP_341864791.1">
    <property type="nucleotide sequence ID" value="NZ_FOSB01000014.1"/>
</dbReference>
<dbReference type="SUPFAM" id="SSF46977">
    <property type="entry name" value="Succinate dehydrogenase/fumarate reductase flavoprotein C-terminal domain"/>
    <property type="match status" value="1"/>
</dbReference>
<evidence type="ECO:0000313" key="16">
    <source>
        <dbReference type="Proteomes" id="UP000183557"/>
    </source>
</evidence>
<evidence type="ECO:0000256" key="1">
    <source>
        <dbReference type="ARBA" id="ARBA00001974"/>
    </source>
</evidence>
<dbReference type="SUPFAM" id="SSF56425">
    <property type="entry name" value="Succinate dehydrogenase/fumarate reductase flavoprotein, catalytic domain"/>
    <property type="match status" value="1"/>
</dbReference>
<dbReference type="Proteomes" id="UP000183557">
    <property type="component" value="Unassembled WGS sequence"/>
</dbReference>
<dbReference type="InterPro" id="IPR036188">
    <property type="entry name" value="FAD/NAD-bd_sf"/>
</dbReference>
<comment type="catalytic activity">
    <reaction evidence="10">
        <text>L-aspartate + O2 = iminosuccinate + H2O2</text>
        <dbReference type="Rhea" id="RHEA:25876"/>
        <dbReference type="ChEBI" id="CHEBI:15379"/>
        <dbReference type="ChEBI" id="CHEBI:16240"/>
        <dbReference type="ChEBI" id="CHEBI:29991"/>
        <dbReference type="ChEBI" id="CHEBI:77875"/>
        <dbReference type="EC" id="1.4.3.16"/>
    </reaction>
    <physiologicalReaction direction="left-to-right" evidence="10">
        <dbReference type="Rhea" id="RHEA:25877"/>
    </physiologicalReaction>
</comment>
<dbReference type="PANTHER" id="PTHR42716:SF2">
    <property type="entry name" value="L-ASPARTATE OXIDASE, CHLOROPLASTIC"/>
    <property type="match status" value="1"/>
</dbReference>
<dbReference type="GO" id="GO:0005737">
    <property type="term" value="C:cytoplasm"/>
    <property type="evidence" value="ECO:0007669"/>
    <property type="project" value="UniProtKB-SubCell"/>
</dbReference>
<dbReference type="InterPro" id="IPR015939">
    <property type="entry name" value="Fum_Rdtase/Succ_DH_flav-like_C"/>
</dbReference>
<evidence type="ECO:0000256" key="9">
    <source>
        <dbReference type="ARBA" id="ARBA00023002"/>
    </source>
</evidence>
<evidence type="ECO:0000256" key="7">
    <source>
        <dbReference type="ARBA" id="ARBA00022642"/>
    </source>
</evidence>
<evidence type="ECO:0000256" key="5">
    <source>
        <dbReference type="ARBA" id="ARBA00021901"/>
    </source>
</evidence>
<organism evidence="15 16">
    <name type="scientific">Halobacillus dabanensis</name>
    <dbReference type="NCBI Taxonomy" id="240302"/>
    <lineage>
        <taxon>Bacteria</taxon>
        <taxon>Bacillati</taxon>
        <taxon>Bacillota</taxon>
        <taxon>Bacilli</taxon>
        <taxon>Bacillales</taxon>
        <taxon>Bacillaceae</taxon>
        <taxon>Halobacillus</taxon>
    </lineage>
</organism>
<dbReference type="GO" id="GO:0008734">
    <property type="term" value="F:L-aspartate oxidase activity"/>
    <property type="evidence" value="ECO:0007669"/>
    <property type="project" value="UniProtKB-UniRule"/>
</dbReference>
<comment type="function">
    <text evidence="12">Catalyzes the oxidation of L-aspartate to iminoaspartate.</text>
</comment>
<feature type="domain" description="FAD-dependent oxidoreductase 2 FAD-binding" evidence="13">
    <location>
        <begin position="7"/>
        <end position="373"/>
    </location>
</feature>
<dbReference type="EC" id="1.4.3.16" evidence="4 11"/>
<comment type="pathway">
    <text evidence="2 12">Cofactor biosynthesis; NAD(+) biosynthesis; iminoaspartate from L-aspartate (oxidase route): step 1/1.</text>
</comment>
<dbReference type="PANTHER" id="PTHR42716">
    <property type="entry name" value="L-ASPARTATE OXIDASE"/>
    <property type="match status" value="1"/>
</dbReference>
<dbReference type="InterPro" id="IPR037099">
    <property type="entry name" value="Fum_R/Succ_DH_flav-like_C_sf"/>
</dbReference>
<comment type="subcellular location">
    <subcellularLocation>
        <location evidence="12">Cytoplasm</location>
    </subcellularLocation>
</comment>
<evidence type="ECO:0000256" key="3">
    <source>
        <dbReference type="ARBA" id="ARBA00008562"/>
    </source>
</evidence>
<comment type="cofactor">
    <cofactor evidence="1 12">
        <name>FAD</name>
        <dbReference type="ChEBI" id="CHEBI:57692"/>
    </cofactor>
</comment>
<dbReference type="EMBL" id="FOSB01000014">
    <property type="protein sequence ID" value="SFK46083.1"/>
    <property type="molecule type" value="Genomic_DNA"/>
</dbReference>
<keyword evidence="8 12" id="KW-0274">FAD</keyword>
<evidence type="ECO:0000256" key="6">
    <source>
        <dbReference type="ARBA" id="ARBA00022630"/>
    </source>
</evidence>
<keyword evidence="7 12" id="KW-0662">Pyridine nucleotide biosynthesis</keyword>
<evidence type="ECO:0000256" key="10">
    <source>
        <dbReference type="ARBA" id="ARBA00048305"/>
    </source>
</evidence>
<dbReference type="InterPro" id="IPR005288">
    <property type="entry name" value="NadB"/>
</dbReference>
<dbReference type="UniPathway" id="UPA00253">
    <property type="reaction ID" value="UER00326"/>
</dbReference>
<accession>A0A1I3ZQ20</accession>
<dbReference type="Gene3D" id="3.50.50.60">
    <property type="entry name" value="FAD/NAD(P)-binding domain"/>
    <property type="match status" value="1"/>
</dbReference>
<dbReference type="Pfam" id="PF00890">
    <property type="entry name" value="FAD_binding_2"/>
    <property type="match status" value="1"/>
</dbReference>
<sequence length="523" mass="58046">MSMKKADVIIIGSGVAALQLCKHLCTDKNVILFTKTSFGDGNSALAQGGIAAAMGDKDHPYFHFVDTVIAGRSLNDHASTLRMTQEAPAIIEELARRGCNFDRSEDNVFALGKEGAHHQNRIVHGGGDQTGKVLINHLKATVPDNIQVFEYHFVFQLLLNENNSCQGVRSKDRQGIIHECYAPDTILATGGCGQVYSFTSNACSVTGDGMALAYQAGATLTDMEFIQFHPTLLYINGQPKGLISEAVRGAGAILIDGRKQPIMDDIHPLKDLAPRHIVSQTIFQKRQASHDVYLDIRMIDDFQDKFPGITNLCVSNGINVAEGLIPVVPGCHFSMGGVETDTLGRTTIQGLYAIGEVACTGVHGANRLASNSLLEGLVYGKRLAQHLNEKEPVLLEEEENKSVQLPAFPFPLPSRKRMQELMMANVGIIRHKDSLLQQLEWLESYHVEQWHTFDMSMLTTEQMTTVFMAQTAWLITKSAFEREESRGGHHRSDFPEEQMTWQNRQIIQQRTFEMGRFHEPVNT</sequence>
<name>A0A1I3ZQ20_HALDA</name>
<feature type="domain" description="Fumarate reductase/succinate dehydrogenase flavoprotein-like C-terminal" evidence="14">
    <location>
        <begin position="415"/>
        <end position="507"/>
    </location>
</feature>
<reference evidence="16" key="1">
    <citation type="submission" date="2016-10" db="EMBL/GenBank/DDBJ databases">
        <authorList>
            <person name="Varghese N."/>
            <person name="Submissions S."/>
        </authorList>
    </citation>
    <scope>NUCLEOTIDE SEQUENCE [LARGE SCALE GENOMIC DNA]</scope>
    <source>
        <strain evidence="16">CGMCC 1.3704</strain>
    </source>
</reference>
<dbReference type="Gene3D" id="3.90.700.10">
    <property type="entry name" value="Succinate dehydrogenase/fumarate reductase flavoprotein, catalytic domain"/>
    <property type="match status" value="1"/>
</dbReference>
<dbReference type="Pfam" id="PF02910">
    <property type="entry name" value="Succ_DH_flav_C"/>
    <property type="match status" value="1"/>
</dbReference>
<dbReference type="GO" id="GO:0034628">
    <property type="term" value="P:'de novo' NAD+ biosynthetic process from L-aspartate"/>
    <property type="evidence" value="ECO:0007669"/>
    <property type="project" value="TreeGrafter"/>
</dbReference>
<dbReference type="Gene3D" id="1.20.58.100">
    <property type="entry name" value="Fumarate reductase/succinate dehydrogenase flavoprotein-like, C-terminal domain"/>
    <property type="match status" value="1"/>
</dbReference>
<comment type="similarity">
    <text evidence="3 12">Belongs to the FAD-dependent oxidoreductase 2 family. NadB subfamily.</text>
</comment>
<evidence type="ECO:0000256" key="11">
    <source>
        <dbReference type="NCBIfam" id="TIGR00551"/>
    </source>
</evidence>
<evidence type="ECO:0000256" key="12">
    <source>
        <dbReference type="RuleBase" id="RU362049"/>
    </source>
</evidence>
<evidence type="ECO:0000256" key="8">
    <source>
        <dbReference type="ARBA" id="ARBA00022827"/>
    </source>
</evidence>
<proteinExistence type="inferred from homology"/>